<dbReference type="Pfam" id="PF10552">
    <property type="entry name" value="ORF6C"/>
    <property type="match status" value="1"/>
</dbReference>
<dbReference type="STRING" id="1121266.SAMN02745883_00726"/>
<dbReference type="Pfam" id="PF02498">
    <property type="entry name" value="Bro-N"/>
    <property type="match status" value="1"/>
</dbReference>
<keyword evidence="1" id="KW-0175">Coiled coil</keyword>
<organism evidence="3 4">
    <name type="scientific">Caminicella sporogenes DSM 14501</name>
    <dbReference type="NCBI Taxonomy" id="1121266"/>
    <lineage>
        <taxon>Bacteria</taxon>
        <taxon>Bacillati</taxon>
        <taxon>Bacillota</taxon>
        <taxon>Clostridia</taxon>
        <taxon>Peptostreptococcales</taxon>
        <taxon>Caminicellaceae</taxon>
        <taxon>Caminicella</taxon>
    </lineage>
</organism>
<dbReference type="InterPro" id="IPR018878">
    <property type="entry name" value="ORF6C_dom"/>
</dbReference>
<gene>
    <name evidence="3" type="ORF">SAMN02745883_00726</name>
</gene>
<dbReference type="PROSITE" id="PS51750">
    <property type="entry name" value="BRO_N"/>
    <property type="match status" value="1"/>
</dbReference>
<evidence type="ECO:0000313" key="3">
    <source>
        <dbReference type="EMBL" id="SHJ88926.1"/>
    </source>
</evidence>
<name>A0A1M6MZX3_9FIRM</name>
<feature type="domain" description="Bro-N" evidence="2">
    <location>
        <begin position="1"/>
        <end position="115"/>
    </location>
</feature>
<accession>A0A1M6MZX3</accession>
<dbReference type="RefSeq" id="WP_072966017.1">
    <property type="nucleotide sequence ID" value="NZ_FRAJ01000005.1"/>
</dbReference>
<sequence>MKNLQIIKSEKFGNVTCDFYRGNNNEIFMTAEQLGQALDYSNPRVSIGTLVNRNEYLKNKEFSSVIKLITESGTRETRVFTEDGIYEVTMLAKTEKAKKFRAWVRKILKSLRTGQAQLISTTGVQAIKLVNQQVGMLVNEIEDIQNRVAHLEDNMTIDFGQQKQLQDIAKKKAIEALGGKNTPAYKSRSIRTKTFSSVWKDFKDYFQIDSYRNTLKKDFEKAKQYLESWQAQGKLLREIEDCNNQIQFQEVS</sequence>
<dbReference type="AlphaFoldDB" id="A0A1M6MZX3"/>
<protein>
    <submittedName>
        <fullName evidence="3">BRO family, N-terminal domain</fullName>
    </submittedName>
</protein>
<proteinExistence type="predicted"/>
<evidence type="ECO:0000256" key="1">
    <source>
        <dbReference type="SAM" id="Coils"/>
    </source>
</evidence>
<keyword evidence="4" id="KW-1185">Reference proteome</keyword>
<dbReference type="Proteomes" id="UP000184082">
    <property type="component" value="Unassembled WGS sequence"/>
</dbReference>
<feature type="coiled-coil region" evidence="1">
    <location>
        <begin position="127"/>
        <end position="154"/>
    </location>
</feature>
<dbReference type="SMART" id="SM01040">
    <property type="entry name" value="Bro-N"/>
    <property type="match status" value="1"/>
</dbReference>
<dbReference type="InterPro" id="IPR003497">
    <property type="entry name" value="BRO_N_domain"/>
</dbReference>
<evidence type="ECO:0000313" key="4">
    <source>
        <dbReference type="Proteomes" id="UP000184082"/>
    </source>
</evidence>
<reference evidence="3 4" key="1">
    <citation type="submission" date="2016-11" db="EMBL/GenBank/DDBJ databases">
        <authorList>
            <person name="Jaros S."/>
            <person name="Januszkiewicz K."/>
            <person name="Wedrychowicz H."/>
        </authorList>
    </citation>
    <scope>NUCLEOTIDE SEQUENCE [LARGE SCALE GENOMIC DNA]</scope>
    <source>
        <strain evidence="3 4">DSM 14501</strain>
    </source>
</reference>
<dbReference type="EMBL" id="FRAJ01000005">
    <property type="protein sequence ID" value="SHJ88926.1"/>
    <property type="molecule type" value="Genomic_DNA"/>
</dbReference>
<evidence type="ECO:0000259" key="2">
    <source>
        <dbReference type="PROSITE" id="PS51750"/>
    </source>
</evidence>